<evidence type="ECO:0000313" key="4">
    <source>
        <dbReference type="Proteomes" id="UP001145021"/>
    </source>
</evidence>
<evidence type="ECO:0000313" key="3">
    <source>
        <dbReference type="EMBL" id="KAJ1643053.1"/>
    </source>
</evidence>
<dbReference type="AlphaFoldDB" id="A0A9W7XHS4"/>
<feature type="chain" id="PRO_5040739579" evidence="2">
    <location>
        <begin position="24"/>
        <end position="203"/>
    </location>
</feature>
<protein>
    <submittedName>
        <fullName evidence="3">Phospholipase D1</fullName>
        <ecNumber evidence="3">3.1.4.4</ecNumber>
    </submittedName>
</protein>
<dbReference type="GO" id="GO:0004630">
    <property type="term" value="F:phospholipase D activity"/>
    <property type="evidence" value="ECO:0007669"/>
    <property type="project" value="UniProtKB-EC"/>
</dbReference>
<evidence type="ECO:0000256" key="2">
    <source>
        <dbReference type="SAM" id="SignalP"/>
    </source>
</evidence>
<feature type="region of interest" description="Disordered" evidence="1">
    <location>
        <begin position="116"/>
        <end position="166"/>
    </location>
</feature>
<keyword evidence="4" id="KW-1185">Reference proteome</keyword>
<keyword evidence="2" id="KW-0732">Signal</keyword>
<evidence type="ECO:0000256" key="1">
    <source>
        <dbReference type="SAM" id="MobiDB-lite"/>
    </source>
</evidence>
<dbReference type="EC" id="3.1.4.4" evidence="3"/>
<accession>A0A9W7XHS4</accession>
<reference evidence="3" key="1">
    <citation type="submission" date="2022-07" db="EMBL/GenBank/DDBJ databases">
        <title>Phylogenomic reconstructions and comparative analyses of Kickxellomycotina fungi.</title>
        <authorList>
            <person name="Reynolds N.K."/>
            <person name="Stajich J.E."/>
            <person name="Barry K."/>
            <person name="Grigoriev I.V."/>
            <person name="Crous P."/>
            <person name="Smith M.E."/>
        </authorList>
    </citation>
    <scope>NUCLEOTIDE SEQUENCE</scope>
    <source>
        <strain evidence="3">NBRC 105413</strain>
    </source>
</reference>
<dbReference type="EMBL" id="JANBOH010000301">
    <property type="protein sequence ID" value="KAJ1643053.1"/>
    <property type="molecule type" value="Genomic_DNA"/>
</dbReference>
<organism evidence="3 4">
    <name type="scientific">Coemansia asiatica</name>
    <dbReference type="NCBI Taxonomy" id="1052880"/>
    <lineage>
        <taxon>Eukaryota</taxon>
        <taxon>Fungi</taxon>
        <taxon>Fungi incertae sedis</taxon>
        <taxon>Zoopagomycota</taxon>
        <taxon>Kickxellomycotina</taxon>
        <taxon>Kickxellomycetes</taxon>
        <taxon>Kickxellales</taxon>
        <taxon>Kickxellaceae</taxon>
        <taxon>Coemansia</taxon>
    </lineage>
</organism>
<comment type="caution">
    <text evidence="3">The sequence shown here is derived from an EMBL/GenBank/DDBJ whole genome shotgun (WGS) entry which is preliminary data.</text>
</comment>
<gene>
    <name evidence="3" type="primary">SPO14_2</name>
    <name evidence="3" type="ORF">LPJ64_005131</name>
</gene>
<keyword evidence="3" id="KW-0378">Hydrolase</keyword>
<sequence>MIMRQKTSWLLLLLFAAIQLISTFNTALASKQCRAQNILEACLAMQNKQYKQCAFDDWECKCHGQKKILVCYDNCPDSENRTLQEMQVQIFCAAVNGKEYNSELIDRMTRPARIVADDAGPPTMAPEQPKGAAPAPADKPQANKDDEGDEGAHRDKRRGGVGHGSNFSVVDDSGAASIVCKGFKSASAIAAFVAAASAWIIFG</sequence>
<proteinExistence type="predicted"/>
<feature type="compositionally biased region" description="Low complexity" evidence="1">
    <location>
        <begin position="129"/>
        <end position="140"/>
    </location>
</feature>
<feature type="compositionally biased region" description="Basic and acidic residues" evidence="1">
    <location>
        <begin position="141"/>
        <end position="153"/>
    </location>
</feature>
<dbReference type="Proteomes" id="UP001145021">
    <property type="component" value="Unassembled WGS sequence"/>
</dbReference>
<name>A0A9W7XHS4_9FUNG</name>
<feature type="signal peptide" evidence="2">
    <location>
        <begin position="1"/>
        <end position="23"/>
    </location>
</feature>